<keyword evidence="2 5" id="KW-0378">Hydrolase</keyword>
<gene>
    <name evidence="8 9" type="primary">LOC116940499</name>
</gene>
<dbReference type="KEGG" id="pmrn:116940499"/>
<dbReference type="PROSITE" id="PS01238">
    <property type="entry name" value="GDA1_CD39_NTPASE"/>
    <property type="match status" value="1"/>
</dbReference>
<keyword evidence="4" id="KW-0067">ATP-binding</keyword>
<keyword evidence="6" id="KW-1133">Transmembrane helix</keyword>
<dbReference type="GO" id="GO:0005886">
    <property type="term" value="C:plasma membrane"/>
    <property type="evidence" value="ECO:0007669"/>
    <property type="project" value="TreeGrafter"/>
</dbReference>
<dbReference type="Gene3D" id="3.30.420.150">
    <property type="entry name" value="Exopolyphosphatase. Domain 2"/>
    <property type="match status" value="1"/>
</dbReference>
<name>A0AAJ7SW16_PETMA</name>
<dbReference type="GO" id="GO:0005524">
    <property type="term" value="F:ATP binding"/>
    <property type="evidence" value="ECO:0007669"/>
    <property type="project" value="UniProtKB-KW"/>
</dbReference>
<keyword evidence="7" id="KW-1185">Reference proteome</keyword>
<feature type="transmembrane region" description="Helical" evidence="6">
    <location>
        <begin position="462"/>
        <end position="488"/>
    </location>
</feature>
<dbReference type="RefSeq" id="XP_032806294.1">
    <property type="nucleotide sequence ID" value="XM_032950403.1"/>
</dbReference>
<dbReference type="Gene3D" id="3.30.420.40">
    <property type="match status" value="1"/>
</dbReference>
<evidence type="ECO:0000256" key="1">
    <source>
        <dbReference type="ARBA" id="ARBA00009283"/>
    </source>
</evidence>
<organism evidence="7 8">
    <name type="scientific">Petromyzon marinus</name>
    <name type="common">Sea lamprey</name>
    <dbReference type="NCBI Taxonomy" id="7757"/>
    <lineage>
        <taxon>Eukaryota</taxon>
        <taxon>Metazoa</taxon>
        <taxon>Chordata</taxon>
        <taxon>Craniata</taxon>
        <taxon>Vertebrata</taxon>
        <taxon>Cyclostomata</taxon>
        <taxon>Hyperoartia</taxon>
        <taxon>Petromyzontiformes</taxon>
        <taxon>Petromyzontidae</taxon>
        <taxon>Petromyzon</taxon>
    </lineage>
</organism>
<evidence type="ECO:0000256" key="4">
    <source>
        <dbReference type="PIRSR" id="PIRSR600407-2"/>
    </source>
</evidence>
<dbReference type="PANTHER" id="PTHR11782:SF83">
    <property type="entry name" value="GUANOSINE-DIPHOSPHATASE"/>
    <property type="match status" value="1"/>
</dbReference>
<dbReference type="FunFam" id="3.30.420.40:FF:000068">
    <property type="entry name" value="Ectonucleoside triphosphate diphosphohydrolase 1"/>
    <property type="match status" value="1"/>
</dbReference>
<sequence length="494" mass="54210">MSAKAITFLALGVTAIALMVAIIGTGLTGDRLRRASINPMKYGIVLDAGSSHTALFVYEWPAEKQNDTGVIAQRHLCDVDGGGISSYSSSPSGAGESLRACMDKAKAIVPKDRWADTPLALGATAGMRLLEMSDSVAAKAVLSSVREVLGSYPFSYREGRIISGQEEGTYGWITANYFLYNFIQFTWLGKWQWTTSTKPIGALDLGGASTQITFMTEEPLQGSPDSLTIQLYGRKYHVYSHSYLCYGRDQAIKRFLSTLYKASPGALVDNPCYPTLYSVAYNLSFIYDSPCTSDARPANYDPNQSVTFRGTANPAECSNTISSIFNFSACSSPNCTFDGVWQPPVRGQFLAFSSFFYTMDAFNLTNSKASLNVVKDAFDSHCVKTWTEVTAQNPGIKADRLKDYCFQAYYVDTLLTKGYKFDTDNWQSITFQQTAGGGNLGWALGFMLNVTNMVPAEMLPELYSTAALGLGFVGTLLILTFIIVLFWVHHLKHK</sequence>
<evidence type="ECO:0000256" key="2">
    <source>
        <dbReference type="ARBA" id="ARBA00022801"/>
    </source>
</evidence>
<dbReference type="Pfam" id="PF01150">
    <property type="entry name" value="GDA1_CD39"/>
    <property type="match status" value="1"/>
</dbReference>
<dbReference type="PANTHER" id="PTHR11782">
    <property type="entry name" value="ADENOSINE/GUANOSINE DIPHOSPHATASE"/>
    <property type="match status" value="1"/>
</dbReference>
<dbReference type="InterPro" id="IPR000407">
    <property type="entry name" value="GDA1_CD39_NTPase"/>
</dbReference>
<dbReference type="GO" id="GO:0045134">
    <property type="term" value="F:UDP phosphatase activity"/>
    <property type="evidence" value="ECO:0007669"/>
    <property type="project" value="TreeGrafter"/>
</dbReference>
<keyword evidence="6" id="KW-0472">Membrane</keyword>
<protein>
    <submittedName>
        <fullName evidence="8 9">Ectonucleoside triphosphate diphosphohydrolase 2-like</fullName>
    </submittedName>
</protein>
<accession>A0AAJ7SW16</accession>
<evidence type="ECO:0000313" key="7">
    <source>
        <dbReference type="Proteomes" id="UP001318040"/>
    </source>
</evidence>
<comment type="similarity">
    <text evidence="1 5">Belongs to the GDA1/CD39 NTPase family.</text>
</comment>
<dbReference type="RefSeq" id="XP_032806295.1">
    <property type="nucleotide sequence ID" value="XM_032950404.1"/>
</dbReference>
<dbReference type="GO" id="GO:0009134">
    <property type="term" value="P:nucleoside diphosphate catabolic process"/>
    <property type="evidence" value="ECO:0007669"/>
    <property type="project" value="TreeGrafter"/>
</dbReference>
<evidence type="ECO:0000313" key="8">
    <source>
        <dbReference type="RefSeq" id="XP_032806294.1"/>
    </source>
</evidence>
<reference evidence="8 9" key="1">
    <citation type="submission" date="2025-04" db="UniProtKB">
        <authorList>
            <consortium name="RefSeq"/>
        </authorList>
    </citation>
    <scope>IDENTIFICATION</scope>
    <source>
        <tissue evidence="8 9">Sperm</tissue>
    </source>
</reference>
<evidence type="ECO:0000256" key="6">
    <source>
        <dbReference type="SAM" id="Phobius"/>
    </source>
</evidence>
<keyword evidence="6" id="KW-0812">Transmembrane</keyword>
<keyword evidence="4" id="KW-0547">Nucleotide-binding</keyword>
<proteinExistence type="inferred from homology"/>
<evidence type="ECO:0000313" key="9">
    <source>
        <dbReference type="RefSeq" id="XP_032806295.1"/>
    </source>
</evidence>
<dbReference type="GO" id="GO:0004382">
    <property type="term" value="F:GDP phosphatase activity"/>
    <property type="evidence" value="ECO:0007669"/>
    <property type="project" value="TreeGrafter"/>
</dbReference>
<feature type="active site" description="Proton acceptor" evidence="3">
    <location>
        <position position="167"/>
    </location>
</feature>
<dbReference type="GO" id="GO:0017111">
    <property type="term" value="F:ribonucleoside triphosphate phosphatase activity"/>
    <property type="evidence" value="ECO:0007669"/>
    <property type="project" value="TreeGrafter"/>
</dbReference>
<feature type="binding site" evidence="4">
    <location>
        <begin position="207"/>
        <end position="211"/>
    </location>
    <ligand>
        <name>ATP</name>
        <dbReference type="ChEBI" id="CHEBI:30616"/>
    </ligand>
</feature>
<evidence type="ECO:0000256" key="5">
    <source>
        <dbReference type="RuleBase" id="RU003833"/>
    </source>
</evidence>
<dbReference type="Proteomes" id="UP001318040">
    <property type="component" value="Chromosome 9"/>
</dbReference>
<evidence type="ECO:0000256" key="3">
    <source>
        <dbReference type="PIRSR" id="PIRSR600407-1"/>
    </source>
</evidence>
<dbReference type="AlphaFoldDB" id="A0AAJ7SW16"/>